<name>A0A8J4GHZ6_9CHLO</name>
<dbReference type="InterPro" id="IPR036047">
    <property type="entry name" value="F-box-like_dom_sf"/>
</dbReference>
<dbReference type="Gene3D" id="3.30.40.100">
    <property type="match status" value="1"/>
</dbReference>
<evidence type="ECO:0000256" key="1">
    <source>
        <dbReference type="ARBA" id="ARBA00008438"/>
    </source>
</evidence>
<dbReference type="Pfam" id="PF00646">
    <property type="entry name" value="F-box"/>
    <property type="match status" value="1"/>
</dbReference>
<dbReference type="InterPro" id="IPR000330">
    <property type="entry name" value="SNF2_N"/>
</dbReference>
<feature type="compositionally biased region" description="Pro residues" evidence="10">
    <location>
        <begin position="1740"/>
        <end position="1758"/>
    </location>
</feature>
<keyword evidence="3" id="KW-0547">Nucleotide-binding</keyword>
<feature type="region of interest" description="Disordered" evidence="10">
    <location>
        <begin position="338"/>
        <end position="395"/>
    </location>
</feature>
<keyword evidence="5" id="KW-0378">Hydrolase</keyword>
<dbReference type="GO" id="GO:0008094">
    <property type="term" value="F:ATP-dependent activity, acting on DNA"/>
    <property type="evidence" value="ECO:0007669"/>
    <property type="project" value="TreeGrafter"/>
</dbReference>
<evidence type="ECO:0000259" key="11">
    <source>
        <dbReference type="PROSITE" id="PS50089"/>
    </source>
</evidence>
<feature type="compositionally biased region" description="Basic residues" evidence="10">
    <location>
        <begin position="229"/>
        <end position="242"/>
    </location>
</feature>
<dbReference type="PROSITE" id="PS50181">
    <property type="entry name" value="FBOX"/>
    <property type="match status" value="1"/>
</dbReference>
<feature type="region of interest" description="Disordered" evidence="10">
    <location>
        <begin position="1824"/>
        <end position="1859"/>
    </location>
</feature>
<feature type="compositionally biased region" description="Basic and acidic residues" evidence="10">
    <location>
        <begin position="614"/>
        <end position="630"/>
    </location>
</feature>
<evidence type="ECO:0000259" key="12">
    <source>
        <dbReference type="PROSITE" id="PS50181"/>
    </source>
</evidence>
<feature type="compositionally biased region" description="Low complexity" evidence="10">
    <location>
        <begin position="407"/>
        <end position="428"/>
    </location>
</feature>
<dbReference type="PROSITE" id="PS50089">
    <property type="entry name" value="ZF_RING_2"/>
    <property type="match status" value="1"/>
</dbReference>
<evidence type="ECO:0000259" key="13">
    <source>
        <dbReference type="PROSITE" id="PS51050"/>
    </source>
</evidence>
<dbReference type="Pfam" id="PF00176">
    <property type="entry name" value="SNF2-rel_dom"/>
    <property type="match status" value="1"/>
</dbReference>
<feature type="region of interest" description="Disordered" evidence="10">
    <location>
        <begin position="1654"/>
        <end position="1704"/>
    </location>
</feature>
<keyword evidence="2" id="KW-0479">Metal-binding</keyword>
<feature type="compositionally biased region" description="Gly residues" evidence="10">
    <location>
        <begin position="633"/>
        <end position="666"/>
    </location>
</feature>
<feature type="region of interest" description="Disordered" evidence="10">
    <location>
        <begin position="831"/>
        <end position="851"/>
    </location>
</feature>
<evidence type="ECO:0000256" key="7">
    <source>
        <dbReference type="ARBA" id="ARBA00022833"/>
    </source>
</evidence>
<dbReference type="GO" id="GO:0006281">
    <property type="term" value="P:DNA repair"/>
    <property type="evidence" value="ECO:0007669"/>
    <property type="project" value="TreeGrafter"/>
</dbReference>
<feature type="compositionally biased region" description="Low complexity" evidence="10">
    <location>
        <begin position="462"/>
        <end position="491"/>
    </location>
</feature>
<evidence type="ECO:0000256" key="9">
    <source>
        <dbReference type="PROSITE-ProRule" id="PRU00175"/>
    </source>
</evidence>
<dbReference type="GO" id="GO:0008270">
    <property type="term" value="F:zinc ion binding"/>
    <property type="evidence" value="ECO:0007669"/>
    <property type="project" value="UniProtKB-KW"/>
</dbReference>
<keyword evidence="4 9" id="KW-0863">Zinc-finger</keyword>
<dbReference type="Pfam" id="PF00271">
    <property type="entry name" value="Helicase_C"/>
    <property type="match status" value="1"/>
</dbReference>
<sequence>MVKEAVEDLLEQQPPGGDRERYSLISCFRELPSVTRQYDRPICGSNVQCPHDNHTECDISLCVDAQAHQKGQHQHYHFATQPQRLLAPNPEGIGSDDGASFPSISPVLDMGEEGPMPTSLSPPVSSSAAQSSILGLPPDVLEGIMSRLDPLDLARLRAACRVLAEAGAEGGVVPGVRLTLFPHQRAAVRWMIQRECGGPPTHGSHRAGHTILKTAGQPAPMDSQYCQKYQKHHQRHQNHHHQQQPTGQSSRHPMFVELACGSRGELMLWVDIQSGGLQTLPPPALPDVRGGFFCDEPGLGKTITALSLILKTLGQLPVPPPGAAVEWVPNREGRRVGFYTMGGPADHPAPTDPLPSPQSASATPVAETIPSPLRQRQQKLQPQQGGAQPSPRGAEVLEVETAGAAATAVAVAHSPPQSPLQPSSTTAQQKRRCSGTGRSPARRTNTNKGCSAGSGGSGRGGVRSSAAGTRRATTATPAAVAEAAAEAAAEAGSKRKRRSRRSSFGGLETKKPDGDDSEGRRSVEEEIDEGEGGDCVKRPQRPRRRLTVKRRLLGSSQEEEHESVSSSDREGEGHKGRRGGTADRDDDSDYEPRSAKGRGGQGRERRRVPVGGTGDERKTARGGHSTEKIRTTGNGGGKDGGGGGKDGGGGGKDGGGGGKDGGGDTGDTGEEKMEEGDVEATWVQCDQCRAWRKLPEGTPVPEGDDAWFCHMHPLPEAASCTAPREAFGEETLFDDAPGYMRPDGSEAAAMGGTRANVIYFTTTLRSAAARLGLDPREIASLEALRWLTRQDPVELKSDGSGVMVPAAVRQISYGYDTVFQSLDLVNLADAGNGGGSSHRRRPGSRYASSTTSQHTWRAAPYMGMLLLDTEALVAALTELRSCPSGPCRTYLSAATLVVLPSTLIDHWLLQIRTHVARGALRVCVLDRIGPGVATSPSSLAWDYDIVITTFQHLSLGRPTHGSAAAEWAPPAAGNGGGCAGWLQVLLQIHWLRVILDEGHLLGASTAITNKRQAACKLTADRRWVMTGTPTPAAHGSSAAHLQPLLAFLHHEPYGSSAVAWQAAVQRPLEACRPEGRRRLMKLLRETMIRASKADLLLLPRLVRKVTLLDFEPQHAKSYNELVEVVRRNLLTSDWLDESHTESLLNRSQGRWSRQMMNNVWFSCCVAGSTNSVVKEEDLVETLQLLSGRLGLPLPGSGQPGGGAMGPPWLPEEHPLRGVEEALRHGTMCQVCSEFVRQPMVTPCGHLACLDCTASDRERCPLPSCRTPYVMQAVDHPARRKHNKNPKWPVPQELIEWQPVFHQSNAVGIGGGSWSAKWQLTRSSKISHMLMRLREVGAAPPPPPQSQSSSPPLPQPPQQLPESPPSRLDSRKLNGGDGCNGDDRTNDDNGCGDNSIGAAAVAAATADGAAGQSDWEARGGNGGGGGGGGGILAASVQRRFSVRTKAIVFTQYGVHMQLIESSLMKADIPFVLLTQVIGKEKRDESLSRFQHDPHCGVMVMDQLGAVGLDLSFVSYILLMEPLADFSLEQQVVSRAHRMGAKKTVEVETLVMKGSAEEALLRLDKKGLMAHQQHAAMPQPAPAAATATPSELLSLHAASSATPSAGINNGGGAARRRGETTADDPRVAEDLEGGVQVDRRALRNQLFLLMEKVRLGPIDGDRSGGSEGGAGGGKWHRVGAAASGGGGGGGGAGVAGSSLPPSSSHQLGSITLLVTGDDGGGSGAVDNVVRAAGGGGSRTALPKPPPPPPPPQAPLLPPGVRPQLQPPSSWMPPALPGGSHAGGVSATSTAQLVEGLIAGTARGAGGGGGGGGCTRICGPSVPSSTFAASAAGGPSGGATVPPSPPAAPTTETVTTSAQGNETTGINLLTATTAGKTVIAVTASQSKESTAAEAAAAAAANDSGGDRVKEQPAAAAAARKRRRVQFALVDSE</sequence>
<evidence type="ECO:0000256" key="2">
    <source>
        <dbReference type="ARBA" id="ARBA00022723"/>
    </source>
</evidence>
<dbReference type="GO" id="GO:0005634">
    <property type="term" value="C:nucleus"/>
    <property type="evidence" value="ECO:0007669"/>
    <property type="project" value="TreeGrafter"/>
</dbReference>
<dbReference type="Proteomes" id="UP000722791">
    <property type="component" value="Unassembled WGS sequence"/>
</dbReference>
<dbReference type="PANTHER" id="PTHR45626">
    <property type="entry name" value="TRANSCRIPTION TERMINATION FACTOR 2-RELATED"/>
    <property type="match status" value="1"/>
</dbReference>
<proteinExistence type="inferred from homology"/>
<feature type="compositionally biased region" description="Low complexity" evidence="10">
    <location>
        <begin position="372"/>
        <end position="395"/>
    </location>
</feature>
<feature type="region of interest" description="Disordered" evidence="10">
    <location>
        <begin position="1335"/>
        <end position="1390"/>
    </location>
</feature>
<dbReference type="CDD" id="cd18008">
    <property type="entry name" value="DEXDc_SHPRH-like"/>
    <property type="match status" value="1"/>
</dbReference>
<feature type="compositionally biased region" description="Low complexity" evidence="10">
    <location>
        <begin position="1824"/>
        <end position="1838"/>
    </location>
</feature>
<comment type="caution">
    <text evidence="14">The sequence shown here is derived from an EMBL/GenBank/DDBJ whole genome shotgun (WGS) entry which is preliminary data.</text>
</comment>
<feature type="region of interest" description="Disordered" evidence="10">
    <location>
        <begin position="1598"/>
        <end position="1629"/>
    </location>
</feature>
<feature type="compositionally biased region" description="Gly residues" evidence="10">
    <location>
        <begin position="452"/>
        <end position="461"/>
    </location>
</feature>
<evidence type="ECO:0000256" key="4">
    <source>
        <dbReference type="ARBA" id="ARBA00022771"/>
    </source>
</evidence>
<dbReference type="InterPro" id="IPR049730">
    <property type="entry name" value="SNF2/RAD54-like_C"/>
</dbReference>
<feature type="compositionally biased region" description="Pro residues" evidence="10">
    <location>
        <begin position="1338"/>
        <end position="1363"/>
    </location>
</feature>
<dbReference type="GO" id="GO:0004386">
    <property type="term" value="F:helicase activity"/>
    <property type="evidence" value="ECO:0007669"/>
    <property type="project" value="UniProtKB-KW"/>
</dbReference>
<dbReference type="CDD" id="cd09917">
    <property type="entry name" value="F-box_SF"/>
    <property type="match status" value="1"/>
</dbReference>
<dbReference type="GO" id="GO:0005524">
    <property type="term" value="F:ATP binding"/>
    <property type="evidence" value="ECO:0007669"/>
    <property type="project" value="UniProtKB-KW"/>
</dbReference>
<feature type="compositionally biased region" description="Gly residues" evidence="10">
    <location>
        <begin position="1680"/>
        <end position="1692"/>
    </location>
</feature>
<dbReference type="SMART" id="SM00184">
    <property type="entry name" value="RING"/>
    <property type="match status" value="1"/>
</dbReference>
<evidence type="ECO:0000256" key="5">
    <source>
        <dbReference type="ARBA" id="ARBA00022801"/>
    </source>
</evidence>
<dbReference type="InterPro" id="IPR011124">
    <property type="entry name" value="Znf_CW"/>
</dbReference>
<feature type="region of interest" description="Disordered" evidence="10">
    <location>
        <begin position="229"/>
        <end position="251"/>
    </location>
</feature>
<keyword evidence="8" id="KW-0067">ATP-binding</keyword>
<dbReference type="Gene3D" id="3.40.50.300">
    <property type="entry name" value="P-loop containing nucleotide triphosphate hydrolases"/>
    <property type="match status" value="1"/>
</dbReference>
<dbReference type="Gene3D" id="3.30.40.10">
    <property type="entry name" value="Zinc/RING finger domain, C3HC4 (zinc finger)"/>
    <property type="match status" value="1"/>
</dbReference>
<dbReference type="InterPro" id="IPR050628">
    <property type="entry name" value="SNF2_RAD54_helicase_TF"/>
</dbReference>
<organism evidence="14 15">
    <name type="scientific">Volvox reticuliferus</name>
    <dbReference type="NCBI Taxonomy" id="1737510"/>
    <lineage>
        <taxon>Eukaryota</taxon>
        <taxon>Viridiplantae</taxon>
        <taxon>Chlorophyta</taxon>
        <taxon>core chlorophytes</taxon>
        <taxon>Chlorophyceae</taxon>
        <taxon>CS clade</taxon>
        <taxon>Chlamydomonadales</taxon>
        <taxon>Volvocaceae</taxon>
        <taxon>Volvox</taxon>
    </lineage>
</organism>
<evidence type="ECO:0000256" key="10">
    <source>
        <dbReference type="SAM" id="MobiDB-lite"/>
    </source>
</evidence>
<dbReference type="InterPro" id="IPR001841">
    <property type="entry name" value="Znf_RING"/>
</dbReference>
<accession>A0A8J4GHZ6</accession>
<dbReference type="EMBL" id="BNCQ01000026">
    <property type="protein sequence ID" value="GIM08137.1"/>
    <property type="molecule type" value="Genomic_DNA"/>
</dbReference>
<dbReference type="InterPro" id="IPR014001">
    <property type="entry name" value="Helicase_ATP-bd"/>
</dbReference>
<protein>
    <recommendedName>
        <fullName evidence="16">F-box protein</fullName>
    </recommendedName>
</protein>
<evidence type="ECO:0008006" key="16">
    <source>
        <dbReference type="Google" id="ProtNLM"/>
    </source>
</evidence>
<evidence type="ECO:0000256" key="6">
    <source>
        <dbReference type="ARBA" id="ARBA00022806"/>
    </source>
</evidence>
<evidence type="ECO:0000256" key="3">
    <source>
        <dbReference type="ARBA" id="ARBA00022741"/>
    </source>
</evidence>
<feature type="compositionally biased region" description="Basic and acidic residues" evidence="10">
    <location>
        <begin position="1614"/>
        <end position="1627"/>
    </location>
</feature>
<feature type="compositionally biased region" description="Basic residues" evidence="10">
    <location>
        <begin position="538"/>
        <end position="552"/>
    </location>
</feature>
<dbReference type="Pfam" id="PF07496">
    <property type="entry name" value="zf-CW"/>
    <property type="match status" value="1"/>
</dbReference>
<dbReference type="SMART" id="SM00490">
    <property type="entry name" value="HELICc"/>
    <property type="match status" value="1"/>
</dbReference>
<reference evidence="14" key="1">
    <citation type="journal article" date="2021" name="Proc. Natl. Acad. Sci. U.S.A.">
        <title>Three genomes in the algal genus Volvox reveal the fate of a haploid sex-determining region after a transition to homothallism.</title>
        <authorList>
            <person name="Yamamoto K."/>
            <person name="Hamaji T."/>
            <person name="Kawai-Toyooka H."/>
            <person name="Matsuzaki R."/>
            <person name="Takahashi F."/>
            <person name="Nishimura Y."/>
            <person name="Kawachi M."/>
            <person name="Noguchi H."/>
            <person name="Minakuchi Y."/>
            <person name="Umen J.G."/>
            <person name="Toyoda A."/>
            <person name="Nozaki H."/>
        </authorList>
    </citation>
    <scope>NUCLEOTIDE SEQUENCE</scope>
    <source>
        <strain evidence="14">NIES-3785</strain>
    </source>
</reference>
<keyword evidence="7" id="KW-0862">Zinc</keyword>
<dbReference type="InterPro" id="IPR027417">
    <property type="entry name" value="P-loop_NTPase"/>
</dbReference>
<dbReference type="PROSITE" id="PS51050">
    <property type="entry name" value="ZF_CW"/>
    <property type="match status" value="1"/>
</dbReference>
<dbReference type="SUPFAM" id="SSF81383">
    <property type="entry name" value="F-box domain"/>
    <property type="match status" value="1"/>
</dbReference>
<dbReference type="SUPFAM" id="SSF57850">
    <property type="entry name" value="RING/U-box"/>
    <property type="match status" value="1"/>
</dbReference>
<dbReference type="CDD" id="cd18793">
    <property type="entry name" value="SF2_C_SNF"/>
    <property type="match status" value="1"/>
</dbReference>
<feature type="region of interest" description="Disordered" evidence="10">
    <location>
        <begin position="1894"/>
        <end position="1913"/>
    </location>
</feature>
<evidence type="ECO:0000313" key="15">
    <source>
        <dbReference type="Proteomes" id="UP000722791"/>
    </source>
</evidence>
<evidence type="ECO:0000256" key="8">
    <source>
        <dbReference type="ARBA" id="ARBA00022840"/>
    </source>
</evidence>
<dbReference type="InterPro" id="IPR013083">
    <property type="entry name" value="Znf_RING/FYVE/PHD"/>
</dbReference>
<feature type="compositionally biased region" description="Basic and acidic residues" evidence="10">
    <location>
        <begin position="508"/>
        <end position="524"/>
    </location>
</feature>
<evidence type="ECO:0000313" key="14">
    <source>
        <dbReference type="EMBL" id="GIM08137.1"/>
    </source>
</evidence>
<dbReference type="InterPro" id="IPR001650">
    <property type="entry name" value="Helicase_C-like"/>
</dbReference>
<keyword evidence="6" id="KW-0347">Helicase</keyword>
<feature type="compositionally biased region" description="Low complexity" evidence="10">
    <location>
        <begin position="1846"/>
        <end position="1855"/>
    </location>
</feature>
<feature type="region of interest" description="Disordered" evidence="10">
    <location>
        <begin position="407"/>
        <end position="679"/>
    </location>
</feature>
<dbReference type="InterPro" id="IPR038718">
    <property type="entry name" value="SNF2-like_sf"/>
</dbReference>
<feature type="region of interest" description="Disordered" evidence="10">
    <location>
        <begin position="1721"/>
        <end position="1783"/>
    </location>
</feature>
<dbReference type="SMART" id="SM00487">
    <property type="entry name" value="DEXDc"/>
    <property type="match status" value="1"/>
</dbReference>
<comment type="similarity">
    <text evidence="1">Belongs to the SNF2/RAD54 helicase family. RAD16 subfamily.</text>
</comment>
<dbReference type="Gene3D" id="3.40.50.10810">
    <property type="entry name" value="Tandem AAA-ATPase domain"/>
    <property type="match status" value="1"/>
</dbReference>
<gene>
    <name evidence="14" type="ORF">Vretimale_12172</name>
</gene>
<dbReference type="GO" id="GO:0016787">
    <property type="term" value="F:hydrolase activity"/>
    <property type="evidence" value="ECO:0007669"/>
    <property type="project" value="UniProtKB-KW"/>
</dbReference>
<feature type="domain" description="CW-type" evidence="13">
    <location>
        <begin position="676"/>
        <end position="728"/>
    </location>
</feature>
<feature type="domain" description="F-box" evidence="12">
    <location>
        <begin position="130"/>
        <end position="161"/>
    </location>
</feature>
<dbReference type="SUPFAM" id="SSF52540">
    <property type="entry name" value="P-loop containing nucleoside triphosphate hydrolases"/>
    <property type="match status" value="3"/>
</dbReference>
<feature type="domain" description="RING-type" evidence="11">
    <location>
        <begin position="1228"/>
        <end position="1261"/>
    </location>
</feature>
<dbReference type="PANTHER" id="PTHR45626:SF14">
    <property type="entry name" value="ATP-DEPENDENT DNA HELICASE (EUROFUNG)"/>
    <property type="match status" value="1"/>
</dbReference>
<dbReference type="InterPro" id="IPR001810">
    <property type="entry name" value="F-box_dom"/>
</dbReference>